<evidence type="ECO:0000256" key="1">
    <source>
        <dbReference type="SAM" id="MobiDB-lite"/>
    </source>
</evidence>
<organism evidence="3 4">
    <name type="scientific">Legionella israelensis</name>
    <dbReference type="NCBI Taxonomy" id="454"/>
    <lineage>
        <taxon>Bacteria</taxon>
        <taxon>Pseudomonadati</taxon>
        <taxon>Pseudomonadota</taxon>
        <taxon>Gammaproteobacteria</taxon>
        <taxon>Legionellales</taxon>
        <taxon>Legionellaceae</taxon>
        <taxon>Legionella</taxon>
    </lineage>
</organism>
<dbReference type="AlphaFoldDB" id="A0AAX1EJ87"/>
<dbReference type="EMBL" id="CP038254">
    <property type="protein sequence ID" value="QBR84864.1"/>
    <property type="molecule type" value="Genomic_DNA"/>
</dbReference>
<feature type="compositionally biased region" description="Basic and acidic residues" evidence="1">
    <location>
        <begin position="468"/>
        <end position="482"/>
    </location>
</feature>
<dbReference type="RefSeq" id="WP_135061026.1">
    <property type="nucleotide sequence ID" value="NZ_CP038254.1"/>
</dbReference>
<keyword evidence="2" id="KW-0472">Membrane</keyword>
<proteinExistence type="predicted"/>
<sequence>MQEKREDSSLVTDEQLPLITPPKKSIFQNSGKAGLTLVKLITSLPKGAGSWSSTFGPIAIYYKPGLWLIAPVTTGSGISLTHEAVTALAEKNPENKFFKALNKGTFAVEKGISGFLGDFGFAWSTINTLAGYIGGIEYHSNDFARMVAPALAVLPAILTRSVNYKNAQNQLTERSITRHVANTFRGLVAPGGVLGVLLQQEIIDPESPVPSSIILATGIVGLLSSLLKESHPKISKVLSALIEIICENPSLAATFFHFPNDIYAATNDEHEISYGFFFTNVGLSMIFLITLTLFSLKNHLQPSSENQPSNVHFDIETGYSSESEDSEEDEEKLKEEPKIQVLPDVEEENLSSDLEKKEEIRKKEDVDNKDEGKELQEEIKKEPPPKNLEEKMHEREPKAQNDEEIVLARSIEKVDSLKNTQENSVDRNPLSISSSQELRFFLPAEEQSSEKSPKSIVRQPKEATNTTIEDHEERKESLVNNS</sequence>
<evidence type="ECO:0000256" key="2">
    <source>
        <dbReference type="SAM" id="Phobius"/>
    </source>
</evidence>
<keyword evidence="2" id="KW-0812">Transmembrane</keyword>
<accession>A0AAX1EJ87</accession>
<feature type="region of interest" description="Disordered" evidence="1">
    <location>
        <begin position="318"/>
        <end position="482"/>
    </location>
</feature>
<dbReference type="Proteomes" id="UP000295517">
    <property type="component" value="Chromosome"/>
</dbReference>
<feature type="compositionally biased region" description="Basic and acidic residues" evidence="1">
    <location>
        <begin position="353"/>
        <end position="401"/>
    </location>
</feature>
<keyword evidence="2" id="KW-1133">Transmembrane helix</keyword>
<evidence type="ECO:0000313" key="3">
    <source>
        <dbReference type="EMBL" id="QBR84864.1"/>
    </source>
</evidence>
<reference evidence="3 4" key="1">
    <citation type="submission" date="2019-03" db="EMBL/GenBank/DDBJ databases">
        <title>Diverse conjugative elements silence natural transformation in Legionella species.</title>
        <authorList>
            <person name="Durieux I."/>
            <person name="Ginevra C."/>
            <person name="Attaiech L."/>
            <person name="Picq K."/>
            <person name="Juan P.A."/>
            <person name="Jarraud S."/>
            <person name="Charpentier X."/>
        </authorList>
    </citation>
    <scope>NUCLEOTIDE SEQUENCE [LARGE SCALE GENOMIC DNA]</scope>
    <source>
        <strain evidence="3 4">HL-0427-4011</strain>
    </source>
</reference>
<gene>
    <name evidence="3" type="ORF">E3983_11175</name>
</gene>
<evidence type="ECO:0000313" key="4">
    <source>
        <dbReference type="Proteomes" id="UP000295517"/>
    </source>
</evidence>
<protein>
    <submittedName>
        <fullName evidence="3">Uncharacterized protein</fullName>
    </submittedName>
</protein>
<feature type="transmembrane region" description="Helical" evidence="2">
    <location>
        <begin position="274"/>
        <end position="296"/>
    </location>
</feature>
<name>A0AAX1EJ87_9GAMM</name>